<protein>
    <recommendedName>
        <fullName evidence="2">YkgJ family cysteine cluster protein</fullName>
    </recommendedName>
</protein>
<evidence type="ECO:0008006" key="2">
    <source>
        <dbReference type="Google" id="ProtNLM"/>
    </source>
</evidence>
<accession>A0A5J4L468</accession>
<sequence>MHNIRRDMDKYLTRLTDIYKAIDNLYYAAIKHYNFSCEGCEDNCCATKFYHHTNIEELYLSDGLKRLDKDKKKEILVRAEEVVKIHNSFPEDVRVMCPLNENGLCIMYEHRPMICRIHGVPYQMLTKNMSIGFGTGCHRFINEKLNENIQYFMFNRTVFYVEMAKAEKELRDALNLAGDYKKTTAEMVVSILKPATNK</sequence>
<dbReference type="Pfam" id="PF03692">
    <property type="entry name" value="CxxCxxCC"/>
    <property type="match status" value="1"/>
</dbReference>
<dbReference type="InterPro" id="IPR005358">
    <property type="entry name" value="Puta_zinc/iron-chelating_dom"/>
</dbReference>
<evidence type="ECO:0000313" key="1">
    <source>
        <dbReference type="EMBL" id="GER93641.1"/>
    </source>
</evidence>
<organism evidence="1">
    <name type="scientific">hot springs metagenome</name>
    <dbReference type="NCBI Taxonomy" id="433727"/>
    <lineage>
        <taxon>unclassified sequences</taxon>
        <taxon>metagenomes</taxon>
        <taxon>ecological metagenomes</taxon>
    </lineage>
</organism>
<proteinExistence type="predicted"/>
<reference evidence="1" key="1">
    <citation type="submission" date="2019-10" db="EMBL/GenBank/DDBJ databases">
        <title>Metagenomic sequencing of thiosulfate-disproportionating enrichment culture.</title>
        <authorList>
            <person name="Umezawa K."/>
            <person name="Kojima H."/>
            <person name="Fukui M."/>
        </authorList>
    </citation>
    <scope>NUCLEOTIDE SEQUENCE</scope>
    <source>
        <strain evidence="1">45J</strain>
    </source>
</reference>
<comment type="caution">
    <text evidence="1">The sequence shown here is derived from an EMBL/GenBank/DDBJ whole genome shotgun (WGS) entry which is preliminary data.</text>
</comment>
<dbReference type="AlphaFoldDB" id="A0A5J4L468"/>
<dbReference type="EMBL" id="BLAB01000001">
    <property type="protein sequence ID" value="GER93641.1"/>
    <property type="molecule type" value="Genomic_DNA"/>
</dbReference>
<name>A0A5J4L468_9ZZZZ</name>
<gene>
    <name evidence="1" type="ORF">A45J_1395</name>
</gene>